<keyword evidence="3" id="KW-1185">Reference proteome</keyword>
<name>A0A058ZQ84_9RHOB</name>
<dbReference type="Pfam" id="PF20056">
    <property type="entry name" value="DUF6455"/>
    <property type="match status" value="1"/>
</dbReference>
<dbReference type="AlphaFoldDB" id="A0A058ZQ84"/>
<dbReference type="InterPro" id="IPR045601">
    <property type="entry name" value="DUF6455"/>
</dbReference>
<gene>
    <name evidence="2" type="ORF">ATO10_05407</name>
</gene>
<dbReference type="EMBL" id="AQQY01000002">
    <property type="protein sequence ID" value="KCV83021.1"/>
    <property type="molecule type" value="Genomic_DNA"/>
</dbReference>
<dbReference type="OrthoDB" id="7689275at2"/>
<dbReference type="RefSeq" id="WP_035249028.1">
    <property type="nucleotide sequence ID" value="NZ_AQQY01000002.1"/>
</dbReference>
<sequence>MELDGRLSRHFWLTQGMARSIGLDINGALRCGALKRDDYAQMVASCCDCDQSARCIGWMAKQGAGARSLPEFCPIKTVLEQIQL</sequence>
<accession>A0A058ZQ84</accession>
<evidence type="ECO:0000313" key="3">
    <source>
        <dbReference type="Proteomes" id="UP000024836"/>
    </source>
</evidence>
<comment type="caution">
    <text evidence="2">The sequence shown here is derived from an EMBL/GenBank/DDBJ whole genome shotgun (WGS) entry which is preliminary data.</text>
</comment>
<proteinExistence type="predicted"/>
<evidence type="ECO:0000259" key="1">
    <source>
        <dbReference type="Pfam" id="PF20056"/>
    </source>
</evidence>
<reference evidence="2 3" key="1">
    <citation type="submission" date="2013-04" db="EMBL/GenBank/DDBJ databases">
        <title>Shimia sp. 22II-S11-Z10 Genome Sequencing.</title>
        <authorList>
            <person name="Lai Q."/>
            <person name="Li G."/>
            <person name="Shao Z."/>
        </authorList>
    </citation>
    <scope>NUCLEOTIDE SEQUENCE [LARGE SCALE GENOMIC DNA]</scope>
    <source>
        <strain evidence="3">22II-S11-Z10</strain>
    </source>
</reference>
<feature type="domain" description="DUF6455" evidence="1">
    <location>
        <begin position="1"/>
        <end position="82"/>
    </location>
</feature>
<organism evidence="2 3">
    <name type="scientific">Actibacterium atlanticum</name>
    <dbReference type="NCBI Taxonomy" id="1461693"/>
    <lineage>
        <taxon>Bacteria</taxon>
        <taxon>Pseudomonadati</taxon>
        <taxon>Pseudomonadota</taxon>
        <taxon>Alphaproteobacteria</taxon>
        <taxon>Rhodobacterales</taxon>
        <taxon>Roseobacteraceae</taxon>
        <taxon>Actibacterium</taxon>
    </lineage>
</organism>
<evidence type="ECO:0000313" key="2">
    <source>
        <dbReference type="EMBL" id="KCV83021.1"/>
    </source>
</evidence>
<dbReference type="STRING" id="1461693.ATO10_05407"/>
<dbReference type="Proteomes" id="UP000024836">
    <property type="component" value="Unassembled WGS sequence"/>
</dbReference>
<protein>
    <recommendedName>
        <fullName evidence="1">DUF6455 domain-containing protein</fullName>
    </recommendedName>
</protein>
<dbReference type="eggNOG" id="ENOG5033H94">
    <property type="taxonomic scope" value="Bacteria"/>
</dbReference>